<reference evidence="1" key="1">
    <citation type="journal article" date="2016" name="Nat. Genet.">
        <title>The genome sequences of Arachis duranensis and Arachis ipaensis, the diploid ancestors of cultivated peanut.</title>
        <authorList>
            <person name="Bertioli D.J."/>
            <person name="Cannon S.B."/>
            <person name="Froenicke L."/>
            <person name="Huang G."/>
            <person name="Farmer A.D."/>
            <person name="Cannon E.K."/>
            <person name="Liu X."/>
            <person name="Gao D."/>
            <person name="Clevenger J."/>
            <person name="Dash S."/>
            <person name="Ren L."/>
            <person name="Moretzsohn M.C."/>
            <person name="Shirasawa K."/>
            <person name="Huang W."/>
            <person name="Vidigal B."/>
            <person name="Abernathy B."/>
            <person name="Chu Y."/>
            <person name="Niederhuth C.E."/>
            <person name="Umale P."/>
            <person name="Araujo A.C."/>
            <person name="Kozik A."/>
            <person name="Kim K.D."/>
            <person name="Burow M.D."/>
            <person name="Varshney R.K."/>
            <person name="Wang X."/>
            <person name="Zhang X."/>
            <person name="Barkley N."/>
            <person name="Guimaraes P.M."/>
            <person name="Isobe S."/>
            <person name="Guo B."/>
            <person name="Liao B."/>
            <person name="Stalker H.T."/>
            <person name="Schmitz R.J."/>
            <person name="Scheffler B.E."/>
            <person name="Leal-Bertioli S.C."/>
            <person name="Xun X."/>
            <person name="Jackson S.A."/>
            <person name="Michelmore R."/>
            <person name="Ozias-Akins P."/>
        </authorList>
    </citation>
    <scope>NUCLEOTIDE SEQUENCE [LARGE SCALE GENOMIC DNA]</scope>
    <source>
        <strain evidence="1">cv. V14167</strain>
    </source>
</reference>
<dbReference type="KEGG" id="adu:127740575"/>
<protein>
    <submittedName>
        <fullName evidence="2">Secreted RxLR effector protein 161-like</fullName>
    </submittedName>
</protein>
<name>A0A9C6WMU6_ARADU</name>
<keyword evidence="1" id="KW-1185">Reference proteome</keyword>
<dbReference type="Proteomes" id="UP000515211">
    <property type="component" value="Chromosome 7"/>
</dbReference>
<organism evidence="1 2">
    <name type="scientific">Arachis duranensis</name>
    <name type="common">Wild peanut</name>
    <dbReference type="NCBI Taxonomy" id="130453"/>
    <lineage>
        <taxon>Eukaryota</taxon>
        <taxon>Viridiplantae</taxon>
        <taxon>Streptophyta</taxon>
        <taxon>Embryophyta</taxon>
        <taxon>Tracheophyta</taxon>
        <taxon>Spermatophyta</taxon>
        <taxon>Magnoliopsida</taxon>
        <taxon>eudicotyledons</taxon>
        <taxon>Gunneridae</taxon>
        <taxon>Pentapetalae</taxon>
        <taxon>rosids</taxon>
        <taxon>fabids</taxon>
        <taxon>Fabales</taxon>
        <taxon>Fabaceae</taxon>
        <taxon>Papilionoideae</taxon>
        <taxon>50 kb inversion clade</taxon>
        <taxon>dalbergioids sensu lato</taxon>
        <taxon>Dalbergieae</taxon>
        <taxon>Pterocarpus clade</taxon>
        <taxon>Arachis</taxon>
    </lineage>
</organism>
<gene>
    <name evidence="2" type="primary">LOC127740575</name>
</gene>
<dbReference type="RefSeq" id="XP_052107598.1">
    <property type="nucleotide sequence ID" value="XM_052251638.1"/>
</dbReference>
<sequence>MEGIPYSSVVGSLMYVQTCTRPDISFVVGMLGRYQSNPGMDHWKAAKKVLRYLQGTKNYMLMYKRSSQLEITGYSDSDFGGCADTRKYIFGYLFLFGEAAISWKSSKQSVVATSTMEAEFVACFEATNQTLWLRNFISGLSIVDSIARPLKIYCDNSAAVFFSKNDRYSKGAKHMEIKYFGVKEEVRKQRVSIEHVRTELMIADPLTKGLKPKTFKEHVHRMGLGSSE</sequence>
<dbReference type="AlphaFoldDB" id="A0A9C6WMU6"/>
<reference evidence="2" key="2">
    <citation type="submission" date="2025-08" db="UniProtKB">
        <authorList>
            <consortium name="RefSeq"/>
        </authorList>
    </citation>
    <scope>IDENTIFICATION</scope>
    <source>
        <tissue evidence="2">Whole plant</tissue>
    </source>
</reference>
<dbReference type="PANTHER" id="PTHR11439">
    <property type="entry name" value="GAG-POL-RELATED RETROTRANSPOSON"/>
    <property type="match status" value="1"/>
</dbReference>
<dbReference type="GeneID" id="127740575"/>
<dbReference type="PANTHER" id="PTHR11439:SF467">
    <property type="entry name" value="INTEGRASE CATALYTIC DOMAIN-CONTAINING PROTEIN"/>
    <property type="match status" value="1"/>
</dbReference>
<proteinExistence type="predicted"/>
<evidence type="ECO:0000313" key="2">
    <source>
        <dbReference type="RefSeq" id="XP_052107598.1"/>
    </source>
</evidence>
<accession>A0A9C6WMU6</accession>
<dbReference type="CDD" id="cd09272">
    <property type="entry name" value="RNase_HI_RT_Ty1"/>
    <property type="match status" value="1"/>
</dbReference>
<evidence type="ECO:0000313" key="1">
    <source>
        <dbReference type="Proteomes" id="UP000515211"/>
    </source>
</evidence>